<evidence type="ECO:0000313" key="3">
    <source>
        <dbReference type="Proteomes" id="UP001526201"/>
    </source>
</evidence>
<reference evidence="2 3" key="1">
    <citation type="journal article" date="2022" name="BMC Genomics">
        <title>Comparative genome analysis of mycobacteria focusing on tRNA and non-coding RNA.</title>
        <authorList>
            <person name="Behra P.R.K."/>
            <person name="Pettersson B.M.F."/>
            <person name="Ramesh M."/>
            <person name="Das S."/>
            <person name="Dasgupta S."/>
            <person name="Kirsebom L.A."/>
        </authorList>
    </citation>
    <scope>NUCLEOTIDE SEQUENCE [LARGE SCALE GENOMIC DNA]</scope>
    <source>
        <strain evidence="2 3">DSM 44078</strain>
    </source>
</reference>
<dbReference type="Gene3D" id="1.10.10.10">
    <property type="entry name" value="Winged helix-like DNA-binding domain superfamily/Winged helix DNA-binding domain"/>
    <property type="match status" value="1"/>
</dbReference>
<dbReference type="InterPro" id="IPR036866">
    <property type="entry name" value="RibonucZ/Hydroxyglut_hydro"/>
</dbReference>
<dbReference type="SUPFAM" id="SSF56281">
    <property type="entry name" value="Metallo-hydrolase/oxidoreductase"/>
    <property type="match status" value="1"/>
</dbReference>
<accession>A0ABT3CAJ2</accession>
<organism evidence="2 3">
    <name type="scientific">Mycolicibacterium komossense</name>
    <dbReference type="NCBI Taxonomy" id="1779"/>
    <lineage>
        <taxon>Bacteria</taxon>
        <taxon>Bacillati</taxon>
        <taxon>Actinomycetota</taxon>
        <taxon>Actinomycetes</taxon>
        <taxon>Mycobacteriales</taxon>
        <taxon>Mycobacteriaceae</taxon>
        <taxon>Mycolicibacterium</taxon>
    </lineage>
</organism>
<dbReference type="EMBL" id="JACKTY010000024">
    <property type="protein sequence ID" value="MCV7226493.1"/>
    <property type="molecule type" value="Genomic_DNA"/>
</dbReference>
<proteinExistence type="predicted"/>
<comment type="caution">
    <text evidence="2">The sequence shown here is derived from an EMBL/GenBank/DDBJ whole genome shotgun (WGS) entry which is preliminary data.</text>
</comment>
<dbReference type="SMART" id="SM00849">
    <property type="entry name" value="Lactamase_B"/>
    <property type="match status" value="1"/>
</dbReference>
<name>A0ABT3CAJ2_9MYCO</name>
<dbReference type="PANTHER" id="PTHR23131">
    <property type="entry name" value="ENDORIBONUCLEASE LACTB2"/>
    <property type="match status" value="1"/>
</dbReference>
<dbReference type="InterPro" id="IPR001279">
    <property type="entry name" value="Metallo-B-lactamas"/>
</dbReference>
<dbReference type="InterPro" id="IPR036388">
    <property type="entry name" value="WH-like_DNA-bd_sf"/>
</dbReference>
<feature type="domain" description="Metallo-beta-lactamase" evidence="1">
    <location>
        <begin position="36"/>
        <end position="248"/>
    </location>
</feature>
<gene>
    <name evidence="2" type="ORF">H7J73_10670</name>
</gene>
<sequence length="346" mass="38548">MSNNQLTSDLDVDSDDELPSHVVRIPLPLPLRDLREVNVYAILGEDGVTLVDSGWADDASETVLVEALARLGFAPHDVARVVVTHHHWDHYSRAIDWQRRYGTTVMIGREERHSIEAFDERTCTYPVQAQQLIAAGATELAETIAAFPLETYERNVPYGPADVWLEDGIHIDCGGVDPVARSTPGHTRGHIVYEDRRSRLAFTGDHILPRITPSIALERQPEELPLRSYLASLKLFLDLPDATMLPAHGAVTESVKARAEQLLEHHRDRLEQARELVAAGNSTAYQVARQMRWTRHERTIDELGAVHGMTAILEVLAHLELLVTQGALERTGSGTVNDYVVSQKGH</sequence>
<protein>
    <submittedName>
        <fullName evidence="2">MBL fold metallo-hydrolase</fullName>
    </submittedName>
</protein>
<dbReference type="Proteomes" id="UP001526201">
    <property type="component" value="Unassembled WGS sequence"/>
</dbReference>
<dbReference type="InterPro" id="IPR050662">
    <property type="entry name" value="Sec-metab_biosynth-thioest"/>
</dbReference>
<dbReference type="Pfam" id="PF00753">
    <property type="entry name" value="Lactamase_B"/>
    <property type="match status" value="1"/>
</dbReference>
<evidence type="ECO:0000313" key="2">
    <source>
        <dbReference type="EMBL" id="MCV7226493.1"/>
    </source>
</evidence>
<dbReference type="RefSeq" id="WP_264067347.1">
    <property type="nucleotide sequence ID" value="NZ_JACKTY010000024.1"/>
</dbReference>
<evidence type="ECO:0000259" key="1">
    <source>
        <dbReference type="SMART" id="SM00849"/>
    </source>
</evidence>
<dbReference type="Gene3D" id="3.60.15.10">
    <property type="entry name" value="Ribonuclease Z/Hydroxyacylglutathione hydrolase-like"/>
    <property type="match status" value="1"/>
</dbReference>
<dbReference type="PANTHER" id="PTHR23131:SF4">
    <property type="entry name" value="METALLO-BETA-LACTAMASE SUPERFAMILY POTEIN"/>
    <property type="match status" value="1"/>
</dbReference>
<keyword evidence="3" id="KW-1185">Reference proteome</keyword>